<sequence>MTFSGTPPPPHSTSPPIHPELENVLGLTYSPLKAEGEGWWRLMEGDQIPLSFPSVSISLCLMVIGLLANFGLVIVIIKSLVCWTKVVSRKKKLGLFGNSKKASASKSVYVAMRSEGEQAQPVSETRIQF</sequence>
<comment type="caution">
    <text evidence="2">The sequence shown here is derived from an EMBL/GenBank/DDBJ whole genome shotgun (WGS) entry which is preliminary data.</text>
</comment>
<dbReference type="Proteomes" id="UP000198287">
    <property type="component" value="Unassembled WGS sequence"/>
</dbReference>
<evidence type="ECO:0000256" key="1">
    <source>
        <dbReference type="SAM" id="Phobius"/>
    </source>
</evidence>
<name>A0A226D4Y8_FOLCA</name>
<feature type="transmembrane region" description="Helical" evidence="1">
    <location>
        <begin position="55"/>
        <end position="83"/>
    </location>
</feature>
<organism evidence="2 3">
    <name type="scientific">Folsomia candida</name>
    <name type="common">Springtail</name>
    <dbReference type="NCBI Taxonomy" id="158441"/>
    <lineage>
        <taxon>Eukaryota</taxon>
        <taxon>Metazoa</taxon>
        <taxon>Ecdysozoa</taxon>
        <taxon>Arthropoda</taxon>
        <taxon>Hexapoda</taxon>
        <taxon>Collembola</taxon>
        <taxon>Entomobryomorpha</taxon>
        <taxon>Isotomoidea</taxon>
        <taxon>Isotomidae</taxon>
        <taxon>Proisotominae</taxon>
        <taxon>Folsomia</taxon>
    </lineage>
</organism>
<proteinExistence type="predicted"/>
<keyword evidence="3" id="KW-1185">Reference proteome</keyword>
<dbReference type="AlphaFoldDB" id="A0A226D4Y8"/>
<protein>
    <submittedName>
        <fullName evidence="2">Uncharacterized protein</fullName>
    </submittedName>
</protein>
<gene>
    <name evidence="2" type="ORF">Fcan01_24741</name>
</gene>
<accession>A0A226D4Y8</accession>
<evidence type="ECO:0000313" key="3">
    <source>
        <dbReference type="Proteomes" id="UP000198287"/>
    </source>
</evidence>
<evidence type="ECO:0000313" key="2">
    <source>
        <dbReference type="EMBL" id="OXA40612.1"/>
    </source>
</evidence>
<keyword evidence="1" id="KW-0472">Membrane</keyword>
<reference evidence="2 3" key="1">
    <citation type="submission" date="2015-12" db="EMBL/GenBank/DDBJ databases">
        <title>The genome of Folsomia candida.</title>
        <authorList>
            <person name="Faddeeva A."/>
            <person name="Derks M.F."/>
            <person name="Anvar Y."/>
            <person name="Smit S."/>
            <person name="Van Straalen N."/>
            <person name="Roelofs D."/>
        </authorList>
    </citation>
    <scope>NUCLEOTIDE SEQUENCE [LARGE SCALE GENOMIC DNA]</scope>
    <source>
        <strain evidence="2 3">VU population</strain>
        <tissue evidence="2">Whole body</tissue>
    </source>
</reference>
<keyword evidence="1" id="KW-1133">Transmembrane helix</keyword>
<keyword evidence="1" id="KW-0812">Transmembrane</keyword>
<dbReference type="EMBL" id="LNIX01000033">
    <property type="protein sequence ID" value="OXA40612.1"/>
    <property type="molecule type" value="Genomic_DNA"/>
</dbReference>